<feature type="domain" description="Methyltransferase" evidence="1">
    <location>
        <begin position="38"/>
        <end position="132"/>
    </location>
</feature>
<keyword evidence="2" id="KW-0489">Methyltransferase</keyword>
<dbReference type="PANTHER" id="PTHR43464">
    <property type="entry name" value="METHYLTRANSFERASE"/>
    <property type="match status" value="1"/>
</dbReference>
<dbReference type="EMBL" id="CP000527">
    <property type="protein sequence ID" value="ABM28601.1"/>
    <property type="molecule type" value="Genomic_DNA"/>
</dbReference>
<dbReference type="AlphaFoldDB" id="A0A0H3A7U8"/>
<sequence length="250" mass="27880">MDLMFRLYEGLERLGPGSAASTARALALAGALPAGARILDIGCGTGAQTLDLLRQCDCHVTAVDMHQPFLDSLMARAEGAGLASRVRTLCADMNALELPDGAYDVLWSEGAIYHMGFDVGLTQWRRLLRPEGVLVVSEMSWFVDSPPQDALDFWREGYPQMRHENANAEAMERHGYELLGSFRLPVADWWDVYYADLTVRLEAFETLYGSTEEGRAIIDEQRREFDVMRRGGDSCGYVFYVARKHGQGVC</sequence>
<reference evidence="3" key="1">
    <citation type="journal article" date="2009" name="Environ. Microbiol.">
        <title>Contribution of mobile genetic elements to Desulfovibrio vulgaris genome plasticity.</title>
        <authorList>
            <person name="Walker C.B."/>
            <person name="Stolyar S."/>
            <person name="Chivian D."/>
            <person name="Pinel N."/>
            <person name="Gabster J.A."/>
            <person name="Dehal P.S."/>
            <person name="He Z."/>
            <person name="Yang Z.K."/>
            <person name="Yen H.C."/>
            <person name="Zhou J."/>
            <person name="Wall J.D."/>
            <person name="Hazen T.C."/>
            <person name="Arkin A.P."/>
            <person name="Stahl D.A."/>
        </authorList>
    </citation>
    <scope>NUCLEOTIDE SEQUENCE [LARGE SCALE GENOMIC DNA]</scope>
    <source>
        <strain evidence="3">DP4</strain>
    </source>
</reference>
<dbReference type="PANTHER" id="PTHR43464:SF78">
    <property type="entry name" value="SLR1117 PROTEIN"/>
    <property type="match status" value="1"/>
</dbReference>
<dbReference type="InterPro" id="IPR041698">
    <property type="entry name" value="Methyltransf_25"/>
</dbReference>
<dbReference type="SMR" id="A0A0H3A7U8"/>
<dbReference type="GO" id="GO:0032259">
    <property type="term" value="P:methylation"/>
    <property type="evidence" value="ECO:0007669"/>
    <property type="project" value="UniProtKB-KW"/>
</dbReference>
<name>A0A0H3A7U8_NITV4</name>
<evidence type="ECO:0000259" key="1">
    <source>
        <dbReference type="Pfam" id="PF13649"/>
    </source>
</evidence>
<protein>
    <submittedName>
        <fullName evidence="2">Methyltransferase type 11</fullName>
    </submittedName>
</protein>
<organism evidence="2 3">
    <name type="scientific">Nitratidesulfovibrio vulgaris (strain DP4)</name>
    <name type="common">Desulfovibrio vulgaris</name>
    <dbReference type="NCBI Taxonomy" id="391774"/>
    <lineage>
        <taxon>Bacteria</taxon>
        <taxon>Pseudomonadati</taxon>
        <taxon>Thermodesulfobacteriota</taxon>
        <taxon>Desulfovibrionia</taxon>
        <taxon>Desulfovibrionales</taxon>
        <taxon>Desulfovibrionaceae</taxon>
        <taxon>Nitratidesulfovibrio</taxon>
    </lineage>
</organism>
<dbReference type="GO" id="GO:0008168">
    <property type="term" value="F:methyltransferase activity"/>
    <property type="evidence" value="ECO:0007669"/>
    <property type="project" value="UniProtKB-KW"/>
</dbReference>
<evidence type="ECO:0000313" key="3">
    <source>
        <dbReference type="Proteomes" id="UP000009173"/>
    </source>
</evidence>
<dbReference type="KEGG" id="dvl:Dvul_1584"/>
<keyword evidence="2" id="KW-0808">Transferase</keyword>
<accession>A0A0H3A7U8</accession>
<dbReference type="Proteomes" id="UP000009173">
    <property type="component" value="Chromosome"/>
</dbReference>
<dbReference type="CDD" id="cd02440">
    <property type="entry name" value="AdoMet_MTases"/>
    <property type="match status" value="1"/>
</dbReference>
<dbReference type="InterPro" id="IPR029063">
    <property type="entry name" value="SAM-dependent_MTases_sf"/>
</dbReference>
<dbReference type="Pfam" id="PF13649">
    <property type="entry name" value="Methyltransf_25"/>
    <property type="match status" value="1"/>
</dbReference>
<evidence type="ECO:0000313" key="2">
    <source>
        <dbReference type="EMBL" id="ABM28601.1"/>
    </source>
</evidence>
<dbReference type="Gene3D" id="3.40.50.150">
    <property type="entry name" value="Vaccinia Virus protein VP39"/>
    <property type="match status" value="1"/>
</dbReference>
<dbReference type="SUPFAM" id="SSF53335">
    <property type="entry name" value="S-adenosyl-L-methionine-dependent methyltransferases"/>
    <property type="match status" value="1"/>
</dbReference>
<dbReference type="HOGENOM" id="CLU_073559_0_0_7"/>
<gene>
    <name evidence="2" type="ordered locus">Dvul_1584</name>
</gene>
<proteinExistence type="predicted"/>